<evidence type="ECO:0000256" key="1">
    <source>
        <dbReference type="SAM" id="Phobius"/>
    </source>
</evidence>
<protein>
    <submittedName>
        <fullName evidence="2">Uncharacterized protein</fullName>
    </submittedName>
</protein>
<evidence type="ECO:0000313" key="2">
    <source>
        <dbReference type="EMBL" id="NUU74631.1"/>
    </source>
</evidence>
<proteinExistence type="predicted"/>
<evidence type="ECO:0000313" key="3">
    <source>
        <dbReference type="Proteomes" id="UP000526125"/>
    </source>
</evidence>
<feature type="transmembrane region" description="Helical" evidence="1">
    <location>
        <begin position="43"/>
        <end position="64"/>
    </location>
</feature>
<accession>A0A7Y6BTR2</accession>
<dbReference type="EMBL" id="JABMCB010000154">
    <property type="protein sequence ID" value="NUU74631.1"/>
    <property type="molecule type" value="Genomic_DNA"/>
</dbReference>
<sequence length="73" mass="8339">MKLKQIAGGFLLSSTQIIVLLVVAIGFMRITDVNFNLEINLDWWVLTIIIAAVFIHMVSHIYIFSAPEKRDLH</sequence>
<feature type="transmembrane region" description="Helical" evidence="1">
    <location>
        <begin position="7"/>
        <end position="31"/>
    </location>
</feature>
<keyword evidence="1" id="KW-1133">Transmembrane helix</keyword>
<organism evidence="2 3">
    <name type="scientific">Paenibacillus xylanilyticus</name>
    <dbReference type="NCBI Taxonomy" id="248903"/>
    <lineage>
        <taxon>Bacteria</taxon>
        <taxon>Bacillati</taxon>
        <taxon>Bacillota</taxon>
        <taxon>Bacilli</taxon>
        <taxon>Bacillales</taxon>
        <taxon>Paenibacillaceae</taxon>
        <taxon>Paenibacillus</taxon>
    </lineage>
</organism>
<dbReference type="AlphaFoldDB" id="A0A7Y6BTR2"/>
<dbReference type="RefSeq" id="WP_175394534.1">
    <property type="nucleotide sequence ID" value="NZ_JABMCB010000154.1"/>
</dbReference>
<keyword evidence="1" id="KW-0812">Transmembrane</keyword>
<dbReference type="Proteomes" id="UP000526125">
    <property type="component" value="Unassembled WGS sequence"/>
</dbReference>
<name>A0A7Y6BTR2_9BACL</name>
<keyword evidence="3" id="KW-1185">Reference proteome</keyword>
<gene>
    <name evidence="2" type="ORF">HP552_05175</name>
</gene>
<reference evidence="2 3" key="1">
    <citation type="submission" date="2020-05" db="EMBL/GenBank/DDBJ databases">
        <title>Genome Sequencing of Type Strains.</title>
        <authorList>
            <person name="Lemaire J.F."/>
            <person name="Inderbitzin P."/>
            <person name="Gregorio O.A."/>
            <person name="Collins S.B."/>
            <person name="Wespe N."/>
            <person name="Knight-Connoni V."/>
        </authorList>
    </citation>
    <scope>NUCLEOTIDE SEQUENCE [LARGE SCALE GENOMIC DNA]</scope>
    <source>
        <strain evidence="2 3">LMG 21957</strain>
    </source>
</reference>
<comment type="caution">
    <text evidence="2">The sequence shown here is derived from an EMBL/GenBank/DDBJ whole genome shotgun (WGS) entry which is preliminary data.</text>
</comment>
<keyword evidence="1" id="KW-0472">Membrane</keyword>